<reference evidence="1 2" key="1">
    <citation type="journal article" date="2001" name="J. Bacteriol.">
        <title>Genome of the bacterium Streptococcus pneumoniae strain R6.</title>
        <authorList>
            <person name="Hoskins J.A."/>
            <person name="Alborn W.Jr."/>
            <person name="Arnold J."/>
            <person name="Blaszczak L."/>
            <person name="Burgett S."/>
            <person name="DeHoff B.S."/>
            <person name="Estrem S."/>
            <person name="Fritz L."/>
            <person name="Fu D.-J."/>
            <person name="Fuller W."/>
            <person name="Geringer C."/>
            <person name="Gilmour R."/>
            <person name="Glass J.S."/>
            <person name="Khoja H."/>
            <person name="Kraft A."/>
            <person name="LaGace R."/>
            <person name="LeBlanc D.J."/>
            <person name="Lee L.N."/>
            <person name="Lefkowitz E.J."/>
            <person name="Lu J."/>
            <person name="Matsushima P."/>
            <person name="McAhren S."/>
            <person name="McHenney M."/>
            <person name="McLeaster K."/>
            <person name="Mundy C."/>
            <person name="Nicas T.I."/>
            <person name="Norris F.H."/>
            <person name="O'Gara M."/>
            <person name="Peery R."/>
            <person name="Robertson G.T."/>
            <person name="Rockey P."/>
            <person name="Sun P.-M."/>
            <person name="Winkler M.E."/>
            <person name="Yang Y."/>
            <person name="Young-Bellido M."/>
            <person name="Zhao G."/>
            <person name="Zook C."/>
            <person name="Baltz R.H."/>
            <person name="Jaskunas S.Richard."/>
            <person name="Rosteck P.R.Jr."/>
            <person name="Skatrud P.L."/>
            <person name="Glass J.I."/>
        </authorList>
    </citation>
    <scope>NUCLEOTIDE SEQUENCE [LARGE SCALE GENOMIC DNA]</scope>
    <source>
        <strain evidence="2">ATCC BAA-255 / R6</strain>
    </source>
</reference>
<gene>
    <name evidence="1" type="ordered locus">spr0500</name>
</gene>
<proteinExistence type="predicted"/>
<dbReference type="KEGG" id="spr:spr0500"/>
<name>Q8CZ35_STRR6</name>
<dbReference type="EMBL" id="AE007317">
    <property type="protein sequence ID" value="AAK99304.1"/>
    <property type="molecule type" value="Genomic_DNA"/>
</dbReference>
<organism evidence="1 2">
    <name type="scientific">Streptococcus pneumoniae (strain ATCC BAA-255 / R6)</name>
    <dbReference type="NCBI Taxonomy" id="171101"/>
    <lineage>
        <taxon>Bacteria</taxon>
        <taxon>Bacillati</taxon>
        <taxon>Bacillota</taxon>
        <taxon>Bacilli</taxon>
        <taxon>Lactobacillales</taxon>
        <taxon>Streptococcaceae</taxon>
        <taxon>Streptococcus</taxon>
    </lineage>
</organism>
<accession>Q8CZ35</accession>
<dbReference type="STRING" id="171101.spr0500"/>
<dbReference type="PIR" id="D97934">
    <property type="entry name" value="D97934"/>
</dbReference>
<protein>
    <recommendedName>
        <fullName evidence="3">DNA or RNA helicases of superfamily II</fullName>
    </recommendedName>
</protein>
<evidence type="ECO:0000313" key="2">
    <source>
        <dbReference type="Proteomes" id="UP000000586"/>
    </source>
</evidence>
<dbReference type="Proteomes" id="UP000000586">
    <property type="component" value="Chromosome"/>
</dbReference>
<keyword evidence="2" id="KW-1185">Reference proteome</keyword>
<evidence type="ECO:0008006" key="3">
    <source>
        <dbReference type="Google" id="ProtNLM"/>
    </source>
</evidence>
<dbReference type="eggNOG" id="COG1061">
    <property type="taxonomic scope" value="Bacteria"/>
</dbReference>
<dbReference type="HOGENOM" id="CLU_2132186_0_0_9"/>
<dbReference type="AlphaFoldDB" id="Q8CZ35"/>
<evidence type="ECO:0000313" key="1">
    <source>
        <dbReference type="EMBL" id="AAK99304.1"/>
    </source>
</evidence>
<sequence>MLEIDLTFLIDLSCYYFILLYLKQAMRQPTYQIPERMYLFGESDYYLWLPRGLLYPLQDKFKQVVVEDRRKVQRSIRVAFKGELTLEQELALSDMNSKENGLLHAGQVLERSF</sequence>